<dbReference type="OrthoDB" id="2336178at2759"/>
<dbReference type="Proteomes" id="UP001153678">
    <property type="component" value="Unassembled WGS sequence"/>
</dbReference>
<dbReference type="AlphaFoldDB" id="A0A9W4SKV3"/>
<dbReference type="SUPFAM" id="SSF50965">
    <property type="entry name" value="Galactose oxidase, central domain"/>
    <property type="match status" value="1"/>
</dbReference>
<dbReference type="Gene3D" id="2.120.10.80">
    <property type="entry name" value="Kelch-type beta propeller"/>
    <property type="match status" value="1"/>
</dbReference>
<name>A0A9W4SKV3_9GLOM</name>
<accession>A0A9W4SKV3</accession>
<evidence type="ECO:0000313" key="1">
    <source>
        <dbReference type="EMBL" id="CAI2172313.1"/>
    </source>
</evidence>
<gene>
    <name evidence="1" type="ORF">FWILDA_LOCUS5517</name>
</gene>
<comment type="caution">
    <text evidence="1">The sequence shown here is derived from an EMBL/GenBank/DDBJ whole genome shotgun (WGS) entry which is preliminary data.</text>
</comment>
<dbReference type="InterPro" id="IPR015915">
    <property type="entry name" value="Kelch-typ_b-propeller"/>
</dbReference>
<evidence type="ECO:0000313" key="2">
    <source>
        <dbReference type="Proteomes" id="UP001153678"/>
    </source>
</evidence>
<protein>
    <submittedName>
        <fullName evidence="1">12574_t:CDS:1</fullName>
    </submittedName>
</protein>
<organism evidence="1 2">
    <name type="scientific">Funneliformis geosporum</name>
    <dbReference type="NCBI Taxonomy" id="1117311"/>
    <lineage>
        <taxon>Eukaryota</taxon>
        <taxon>Fungi</taxon>
        <taxon>Fungi incertae sedis</taxon>
        <taxon>Mucoromycota</taxon>
        <taxon>Glomeromycotina</taxon>
        <taxon>Glomeromycetes</taxon>
        <taxon>Glomerales</taxon>
        <taxon>Glomeraceae</taxon>
        <taxon>Funneliformis</taxon>
    </lineage>
</organism>
<sequence>MGNKRWVSDEKTGKAYTFSSNYGVVIFDTINLKWINSTLNQQEFLTNKFTLSTDFAQVMLPNGKILYVGGTVDEVKQSMSKILTYDSVTDTWTVTHTAVSTSDGRVILYGGISNSIPALPQLATLDTSKTPYEWSTPTEENQIGSFSEHTAIMVNNYMIFAFDVSDPLNYKWSLLSNFEGSKIKPTTTFDNTSTPIQTDVSVGGSSIFKNIGLKAR</sequence>
<dbReference type="InterPro" id="IPR011043">
    <property type="entry name" value="Gal_Oxase/kelch_b-propeller"/>
</dbReference>
<keyword evidence="2" id="KW-1185">Reference proteome</keyword>
<reference evidence="1" key="1">
    <citation type="submission" date="2022-08" db="EMBL/GenBank/DDBJ databases">
        <authorList>
            <person name="Kallberg Y."/>
            <person name="Tangrot J."/>
            <person name="Rosling A."/>
        </authorList>
    </citation>
    <scope>NUCLEOTIDE SEQUENCE</scope>
    <source>
        <strain evidence="1">Wild A</strain>
    </source>
</reference>
<proteinExistence type="predicted"/>
<dbReference type="EMBL" id="CAMKVN010000923">
    <property type="protein sequence ID" value="CAI2172313.1"/>
    <property type="molecule type" value="Genomic_DNA"/>
</dbReference>